<dbReference type="AlphaFoldDB" id="A0A135LT38"/>
<feature type="transmembrane region" description="Helical" evidence="7">
    <location>
        <begin position="263"/>
        <end position="280"/>
    </location>
</feature>
<feature type="domain" description="Major facilitator superfamily (MFS) profile" evidence="8">
    <location>
        <begin position="382"/>
        <end position="819"/>
    </location>
</feature>
<dbReference type="Proteomes" id="UP000070168">
    <property type="component" value="Unassembled WGS sequence"/>
</dbReference>
<feature type="transmembrane region" description="Helical" evidence="7">
    <location>
        <begin position="423"/>
        <end position="441"/>
    </location>
</feature>
<dbReference type="GeneID" id="63711446"/>
<feature type="transmembrane region" description="Helical" evidence="7">
    <location>
        <begin position="475"/>
        <end position="495"/>
    </location>
</feature>
<feature type="transmembrane region" description="Helical" evidence="7">
    <location>
        <begin position="16"/>
        <end position="38"/>
    </location>
</feature>
<dbReference type="InterPro" id="IPR011701">
    <property type="entry name" value="MFS"/>
</dbReference>
<dbReference type="PANTHER" id="PTHR23514:SF3">
    <property type="entry name" value="BYPASS OF STOP CODON PROTEIN 6"/>
    <property type="match status" value="1"/>
</dbReference>
<feature type="transmembrane region" description="Helical" evidence="7">
    <location>
        <begin position="72"/>
        <end position="97"/>
    </location>
</feature>
<comment type="similarity">
    <text evidence="2">Belongs to the major facilitator superfamily. Sugar transporter (TC 2.A.1.1) family.</text>
</comment>
<comment type="caution">
    <text evidence="9">The sequence shown here is derived from an EMBL/GenBank/DDBJ whole genome shotgun (WGS) entry which is preliminary data.</text>
</comment>
<comment type="subcellular location">
    <subcellularLocation>
        <location evidence="1">Endomembrane system</location>
        <topology evidence="1">Multi-pass membrane protein</topology>
    </subcellularLocation>
</comment>
<keyword evidence="3" id="KW-0813">Transport</keyword>
<dbReference type="GO" id="GO:0022857">
    <property type="term" value="F:transmembrane transporter activity"/>
    <property type="evidence" value="ECO:0007669"/>
    <property type="project" value="InterPro"/>
</dbReference>
<evidence type="ECO:0000256" key="1">
    <source>
        <dbReference type="ARBA" id="ARBA00004127"/>
    </source>
</evidence>
<evidence type="ECO:0000256" key="4">
    <source>
        <dbReference type="ARBA" id="ARBA00022692"/>
    </source>
</evidence>
<feature type="transmembrane region" description="Helical" evidence="7">
    <location>
        <begin position="109"/>
        <end position="130"/>
    </location>
</feature>
<feature type="transmembrane region" description="Helical" evidence="7">
    <location>
        <begin position="50"/>
        <end position="66"/>
    </location>
</feature>
<feature type="transmembrane region" description="Helical" evidence="7">
    <location>
        <begin position="286"/>
        <end position="308"/>
    </location>
</feature>
<dbReference type="Gene3D" id="1.20.1250.20">
    <property type="entry name" value="MFS general substrate transporter like domains"/>
    <property type="match status" value="3"/>
</dbReference>
<proteinExistence type="inferred from homology"/>
<dbReference type="FunFam" id="1.20.1250.20:FF:000134">
    <property type="entry name" value="MFS sugar transporter protein"/>
    <property type="match status" value="1"/>
</dbReference>
<dbReference type="InterPro" id="IPR020846">
    <property type="entry name" value="MFS_dom"/>
</dbReference>
<feature type="transmembrane region" description="Helical" evidence="7">
    <location>
        <begin position="195"/>
        <end position="218"/>
    </location>
</feature>
<feature type="transmembrane region" description="Helical" evidence="7">
    <location>
        <begin position="385"/>
        <end position="403"/>
    </location>
</feature>
<dbReference type="Pfam" id="PF07690">
    <property type="entry name" value="MFS_1"/>
    <property type="match status" value="1"/>
</dbReference>
<dbReference type="InterPro" id="IPR051788">
    <property type="entry name" value="MFS_Transporter"/>
</dbReference>
<dbReference type="OrthoDB" id="6133115at2759"/>
<dbReference type="EMBL" id="LHQR01000027">
    <property type="protein sequence ID" value="KXG52148.1"/>
    <property type="molecule type" value="Genomic_DNA"/>
</dbReference>
<feature type="transmembrane region" description="Helical" evidence="7">
    <location>
        <begin position="731"/>
        <end position="754"/>
    </location>
</feature>
<feature type="transmembrane region" description="Helical" evidence="7">
    <location>
        <begin position="453"/>
        <end position="469"/>
    </location>
</feature>
<evidence type="ECO:0000256" key="5">
    <source>
        <dbReference type="ARBA" id="ARBA00022989"/>
    </source>
</evidence>
<name>A0A135LT38_PENPA</name>
<feature type="transmembrane region" description="Helical" evidence="7">
    <location>
        <begin position="507"/>
        <end position="526"/>
    </location>
</feature>
<dbReference type="PROSITE" id="PS00216">
    <property type="entry name" value="SUGAR_TRANSPORT_1"/>
    <property type="match status" value="1"/>
</dbReference>
<feature type="transmembrane region" description="Helical" evidence="7">
    <location>
        <begin position="136"/>
        <end position="159"/>
    </location>
</feature>
<dbReference type="SUPFAM" id="SSF103473">
    <property type="entry name" value="MFS general substrate transporter"/>
    <property type="match status" value="2"/>
</dbReference>
<dbReference type="InterPro" id="IPR036259">
    <property type="entry name" value="MFS_trans_sf"/>
</dbReference>
<dbReference type="InterPro" id="IPR005828">
    <property type="entry name" value="MFS_sugar_transport-like"/>
</dbReference>
<feature type="transmembrane region" description="Helical" evidence="7">
    <location>
        <begin position="766"/>
        <end position="784"/>
    </location>
</feature>
<dbReference type="FunFam" id="1.20.1250.20:FF:000286">
    <property type="entry name" value="MFS efflux transporter"/>
    <property type="match status" value="1"/>
</dbReference>
<feature type="transmembrane region" description="Helical" evidence="7">
    <location>
        <begin position="696"/>
        <end position="719"/>
    </location>
</feature>
<feature type="transmembrane region" description="Helical" evidence="7">
    <location>
        <begin position="796"/>
        <end position="815"/>
    </location>
</feature>
<feature type="transmembrane region" description="Helical" evidence="7">
    <location>
        <begin position="630"/>
        <end position="652"/>
    </location>
</feature>
<keyword evidence="6 7" id="KW-0472">Membrane</keyword>
<dbReference type="RefSeq" id="XP_040650684.1">
    <property type="nucleotide sequence ID" value="XM_040796146.1"/>
</dbReference>
<dbReference type="PROSITE" id="PS50850">
    <property type="entry name" value="MFS"/>
    <property type="match status" value="2"/>
</dbReference>
<evidence type="ECO:0000313" key="9">
    <source>
        <dbReference type="EMBL" id="KXG52148.1"/>
    </source>
</evidence>
<feature type="transmembrane region" description="Helical" evidence="7">
    <location>
        <begin position="350"/>
        <end position="369"/>
    </location>
</feature>
<gene>
    <name evidence="9" type="ORF">PGRI_084320</name>
</gene>
<evidence type="ECO:0000256" key="3">
    <source>
        <dbReference type="ARBA" id="ARBA00022448"/>
    </source>
</evidence>
<reference evidence="9 10" key="1">
    <citation type="journal article" date="2016" name="BMC Genomics">
        <title>Genome sequencing and secondary metabolism of the postharvest pathogen Penicillium griseofulvum.</title>
        <authorList>
            <person name="Banani H."/>
            <person name="Marcet-Houben M."/>
            <person name="Ballester A.R."/>
            <person name="Abbruscato P."/>
            <person name="Gonzalez-Candelas L."/>
            <person name="Gabaldon T."/>
            <person name="Spadaro D."/>
        </authorList>
    </citation>
    <scope>NUCLEOTIDE SEQUENCE [LARGE SCALE GENOMIC DNA]</scope>
    <source>
        <strain evidence="9 10">PG3</strain>
    </source>
</reference>
<organism evidence="9 10">
    <name type="scientific">Penicillium patulum</name>
    <name type="common">Penicillium griseofulvum</name>
    <dbReference type="NCBI Taxonomy" id="5078"/>
    <lineage>
        <taxon>Eukaryota</taxon>
        <taxon>Fungi</taxon>
        <taxon>Dikarya</taxon>
        <taxon>Ascomycota</taxon>
        <taxon>Pezizomycotina</taxon>
        <taxon>Eurotiomycetes</taxon>
        <taxon>Eurotiomycetidae</taxon>
        <taxon>Eurotiales</taxon>
        <taxon>Aspergillaceae</taxon>
        <taxon>Penicillium</taxon>
    </lineage>
</organism>
<protein>
    <submittedName>
        <fullName evidence="9">Major facilitator superfamily domain, general substrate transporter</fullName>
    </submittedName>
</protein>
<evidence type="ECO:0000256" key="7">
    <source>
        <dbReference type="SAM" id="Phobius"/>
    </source>
</evidence>
<keyword evidence="5 7" id="KW-1133">Transmembrane helix</keyword>
<feature type="transmembrane region" description="Helical" evidence="7">
    <location>
        <begin position="672"/>
        <end position="689"/>
    </location>
</feature>
<sequence>MGANDSAYGLETYYNLSYTVVSLVFLSPFLGYTAAAVLNERAHCAVGQRGVAFISSLCHLIAYILNCVHPPYPVLVVSFIFAGLGNGLADSAWNAWIGNLHNPNQLLGLLHGFYGVGAVISPLIASLLVADAGLPWYYFYYIMIGGAAIELVVCVACFWDSTGEAFRLAKKQQPGKPSQEAGLWSVLSTMPSARITWTCAIFLLGYVGVEVALGGWVVTFMKEVRHAAPFSSSMTSTGFWLGITVGRVILGFITPVIGEKIAITIYISLEIAFCLILYLVPNFYAGAVAISMQGFFLGPLFPAVVIVTTKLLPKHLHVSAIGFAAAFGGSGAAILPFIVGVLAQAKGVEVLMPFTIALSGAMLLLWNLLPRIPKDKSASAKNNPSLILFSSTLGYDISLMNSLQSLPQWQTFMSHPAGIKMGFINALQNIACILFLPIQAWSANRFGRKPTILTGYIFMILGVGLQSASHNPNTFIYSRVLVGIAGAWFQCAVILVTEIAYPTHRSLVTAIYMCQYYAGSSLSAWISFATRDVQSNWAWRVPVLMQIALPLLALPGTLCVPESPRWLISRGRVDEARGILVKFHAGGDEGSQLVGFEMEEISQGLALERKARREARWVDCVRTSGNRYRLFLSVSLGVFAQWNGGGVVSYYLTLILDTIGITSSTDQTLINGFLQVWNLVMSVVGACLVDRAGRRALFITSTVIMLISYIFITALSGSFVTTGTAAVGTTVIPFLFIYYAGYDIAFTPLLLAYPAEIWTTSLRAKGVAISMISNYIALVFNQLINPIAFERISWKYYFVFLVMLLVILVVVWRTYPETRGRSLEEIACIFDGKGVRATCAKVTTEGSHSEKIEHRGM</sequence>
<evidence type="ECO:0000256" key="2">
    <source>
        <dbReference type="ARBA" id="ARBA00010992"/>
    </source>
</evidence>
<dbReference type="GO" id="GO:0012505">
    <property type="term" value="C:endomembrane system"/>
    <property type="evidence" value="ECO:0007669"/>
    <property type="project" value="UniProtKB-SubCell"/>
</dbReference>
<keyword evidence="10" id="KW-1185">Reference proteome</keyword>
<evidence type="ECO:0000313" key="10">
    <source>
        <dbReference type="Proteomes" id="UP000070168"/>
    </source>
</evidence>
<evidence type="ECO:0000259" key="8">
    <source>
        <dbReference type="PROSITE" id="PS50850"/>
    </source>
</evidence>
<dbReference type="Pfam" id="PF00083">
    <property type="entry name" value="Sugar_tr"/>
    <property type="match status" value="1"/>
</dbReference>
<feature type="domain" description="Major facilitator superfamily (MFS) profile" evidence="8">
    <location>
        <begin position="1"/>
        <end position="373"/>
    </location>
</feature>
<dbReference type="GO" id="GO:0016020">
    <property type="term" value="C:membrane"/>
    <property type="evidence" value="ECO:0007669"/>
    <property type="project" value="InterPro"/>
</dbReference>
<feature type="transmembrane region" description="Helical" evidence="7">
    <location>
        <begin position="238"/>
        <end position="256"/>
    </location>
</feature>
<accession>A0A135LT38</accession>
<dbReference type="OMA" id="ICHLIAY"/>
<keyword evidence="4 7" id="KW-0812">Transmembrane</keyword>
<feature type="transmembrane region" description="Helical" evidence="7">
    <location>
        <begin position="320"/>
        <end position="344"/>
    </location>
</feature>
<dbReference type="FunFam" id="1.20.1250.20:FF:000308">
    <property type="entry name" value="MFS efflux transporter"/>
    <property type="match status" value="1"/>
</dbReference>
<dbReference type="InterPro" id="IPR005829">
    <property type="entry name" value="Sugar_transporter_CS"/>
</dbReference>
<evidence type="ECO:0000256" key="6">
    <source>
        <dbReference type="ARBA" id="ARBA00023136"/>
    </source>
</evidence>
<dbReference type="PANTHER" id="PTHR23514">
    <property type="entry name" value="BYPASS OF STOP CODON PROTEIN 6"/>
    <property type="match status" value="1"/>
</dbReference>